<name>A0A3B1APK3_9ZZZZ</name>
<keyword evidence="1" id="KW-0472">Membrane</keyword>
<accession>A0A3B1APK3</accession>
<gene>
    <name evidence="2" type="ORF">MNBD_GAMMA19-1364</name>
</gene>
<keyword evidence="1" id="KW-0812">Transmembrane</keyword>
<feature type="transmembrane region" description="Helical" evidence="1">
    <location>
        <begin position="18"/>
        <end position="33"/>
    </location>
</feature>
<feature type="transmembrane region" description="Helical" evidence="1">
    <location>
        <begin position="45"/>
        <end position="64"/>
    </location>
</feature>
<proteinExistence type="predicted"/>
<keyword evidence="1" id="KW-1133">Transmembrane helix</keyword>
<sequence length="65" mass="7126">MSCRVIYAGRGMVDGKDQHYFVAAFFLFAPLAVKRMSLMVKRADAVSSIPGLIPTTIVSLVLFFA</sequence>
<dbReference type="EMBL" id="UOFV01000248">
    <property type="protein sequence ID" value="VAX01308.1"/>
    <property type="molecule type" value="Genomic_DNA"/>
</dbReference>
<protein>
    <submittedName>
        <fullName evidence="2">Uncharacterized protein</fullName>
    </submittedName>
</protein>
<evidence type="ECO:0000313" key="2">
    <source>
        <dbReference type="EMBL" id="VAX01308.1"/>
    </source>
</evidence>
<organism evidence="2">
    <name type="scientific">hydrothermal vent metagenome</name>
    <dbReference type="NCBI Taxonomy" id="652676"/>
    <lineage>
        <taxon>unclassified sequences</taxon>
        <taxon>metagenomes</taxon>
        <taxon>ecological metagenomes</taxon>
    </lineage>
</organism>
<reference evidence="2" key="1">
    <citation type="submission" date="2018-06" db="EMBL/GenBank/DDBJ databases">
        <authorList>
            <person name="Zhirakovskaya E."/>
        </authorList>
    </citation>
    <scope>NUCLEOTIDE SEQUENCE</scope>
</reference>
<evidence type="ECO:0000256" key="1">
    <source>
        <dbReference type="SAM" id="Phobius"/>
    </source>
</evidence>
<dbReference type="AlphaFoldDB" id="A0A3B1APK3"/>